<dbReference type="Proteomes" id="UP000176204">
    <property type="component" value="Chromosome I"/>
</dbReference>
<keyword evidence="2" id="KW-1185">Reference proteome</keyword>
<dbReference type="AlphaFoldDB" id="A0A1C7PEW3"/>
<reference evidence="2" key="1">
    <citation type="submission" date="2016-09" db="EMBL/GenBank/DDBJ databases">
        <authorList>
            <person name="Koehorst J."/>
        </authorList>
    </citation>
    <scope>NUCLEOTIDE SEQUENCE [LARGE SCALE GENOMIC DNA]</scope>
</reference>
<evidence type="ECO:0000313" key="1">
    <source>
        <dbReference type="EMBL" id="SEH88829.1"/>
    </source>
</evidence>
<dbReference type="OrthoDB" id="5464673at2"/>
<dbReference type="EMBL" id="LT629973">
    <property type="protein sequence ID" value="SEH88829.1"/>
    <property type="molecule type" value="Genomic_DNA"/>
</dbReference>
<organism evidence="1 2">
    <name type="scientific">Akkermansia glycaniphila</name>
    <dbReference type="NCBI Taxonomy" id="1679444"/>
    <lineage>
        <taxon>Bacteria</taxon>
        <taxon>Pseudomonadati</taxon>
        <taxon>Verrucomicrobiota</taxon>
        <taxon>Verrucomicrobiia</taxon>
        <taxon>Verrucomicrobiales</taxon>
        <taxon>Akkermansiaceae</taxon>
        <taxon>Akkermansia</taxon>
    </lineage>
</organism>
<dbReference type="KEGG" id="agl:PYTT_1471"/>
<sequence length="208" mass="24491">MQTKKIIGFLGGILIIQPYLLAESMHGTNEPQQQQTNVDEVLKMQKRLYKKGIFRSAIPAPPDDMLQRAIKGEMEGQYQLGGWFYEYIVYEEQCVQISESWLKMAALQGLAEAQWQLGHLYRNYRNNEQLAKSWFKKSITSFEKRTDSTAYKFLYAIYYDGTGTEVNIEKAKEYALKYVTRCQQEKTQPRWIDLEPEIREYVLEQTKK</sequence>
<dbReference type="InterPro" id="IPR011990">
    <property type="entry name" value="TPR-like_helical_dom_sf"/>
</dbReference>
<protein>
    <submittedName>
        <fullName evidence="1">Tetratricopeptide-like helical domain</fullName>
    </submittedName>
</protein>
<proteinExistence type="predicted"/>
<dbReference type="Gene3D" id="1.25.40.10">
    <property type="entry name" value="Tetratricopeptide repeat domain"/>
    <property type="match status" value="1"/>
</dbReference>
<evidence type="ECO:0000313" key="2">
    <source>
        <dbReference type="Proteomes" id="UP000176204"/>
    </source>
</evidence>
<dbReference type="RefSeq" id="WP_067771519.1">
    <property type="nucleotide sequence ID" value="NZ_LIGX01000001.1"/>
</dbReference>
<name>A0A1C7PEW3_9BACT</name>
<accession>A0A1C7PEW3</accession>
<gene>
    <name evidence="1" type="ORF">PYTT_1471</name>
</gene>
<dbReference type="SUPFAM" id="SSF81901">
    <property type="entry name" value="HCP-like"/>
    <property type="match status" value="1"/>
</dbReference>